<dbReference type="InterPro" id="IPR002656">
    <property type="entry name" value="Acyl_transf_3_dom"/>
</dbReference>
<evidence type="ECO:0000259" key="4">
    <source>
        <dbReference type="Pfam" id="PF01757"/>
    </source>
</evidence>
<feature type="transmembrane region" description="Helical" evidence="3">
    <location>
        <begin position="215"/>
        <end position="235"/>
    </location>
</feature>
<proteinExistence type="inferred from homology"/>
<dbReference type="AlphaFoldDB" id="A0A1B1N2N7"/>
<dbReference type="Proteomes" id="UP000092573">
    <property type="component" value="Chromosome"/>
</dbReference>
<feature type="domain" description="Acyltransferase 3" evidence="4">
    <location>
        <begin position="14"/>
        <end position="338"/>
    </location>
</feature>
<evidence type="ECO:0000256" key="3">
    <source>
        <dbReference type="SAM" id="Phobius"/>
    </source>
</evidence>
<dbReference type="OrthoDB" id="2533487at2"/>
<sequence>MSGLEKIPVKRETSIDLFKGLLVIGMVYCHSLQFFSDQQIYPAGQRWIDVINLLTFSGFVFSFGYVSQLAYYGKSFRQAAPRMLLTGIKMLIAFWLSGAAYRLLIDGRPLGWEGIKPILLVQEMPGWSEFLISFAYLTFMGLVLFAPLKWAVRRKSAGFLIALLLLGTTFIPYGAIHAVKLGPLLGTRDFASFPVVPYFPYYLIGMLFAKYRTGWDWRVLAGAAAASGLFAWRWLGAEDGLLPERFPPSVWWILGPAVLLYGYYLLARLLERFSDGLLARSPYPVRLFRPLEAMGSNVLWFLLMSNLLIFAIAASQRTYGFMIPPGTAFGVTLILLAIIGYSLWIMRPGRPAGKRDRSDRSGSR</sequence>
<accession>A0A1B1N2N7</accession>
<dbReference type="KEGG" id="pyg:AWM70_14655"/>
<keyword evidence="3" id="KW-1133">Transmembrane helix</keyword>
<feature type="transmembrane region" description="Helical" evidence="3">
    <location>
        <begin position="250"/>
        <end position="270"/>
    </location>
</feature>
<name>A0A1B1N2N7_9BACL</name>
<feature type="transmembrane region" description="Helical" evidence="3">
    <location>
        <begin position="326"/>
        <end position="346"/>
    </location>
</feature>
<keyword evidence="3" id="KW-0472">Membrane</keyword>
<dbReference type="RefSeq" id="WP_068697614.1">
    <property type="nucleotide sequence ID" value="NZ_CP014167.1"/>
</dbReference>
<protein>
    <recommendedName>
        <fullName evidence="4">Acyltransferase 3 domain-containing protein</fullName>
    </recommendedName>
</protein>
<evidence type="ECO:0000256" key="2">
    <source>
        <dbReference type="ARBA" id="ARBA00007400"/>
    </source>
</evidence>
<reference evidence="5 6" key="1">
    <citation type="submission" date="2016-01" db="EMBL/GenBank/DDBJ databases">
        <title>Complete Genome Sequence of Paenibacillus yonginensis DCY84, a novel Plant Growth-Promoting Bacteria with Elicitation of Induced Systemic Resistance.</title>
        <authorList>
            <person name="Kim Y.J."/>
            <person name="Yang D.C."/>
            <person name="Sukweenadhi J."/>
        </authorList>
    </citation>
    <scope>NUCLEOTIDE SEQUENCE [LARGE SCALE GENOMIC DNA]</scope>
    <source>
        <strain evidence="5 6">DCY84</strain>
    </source>
</reference>
<feature type="transmembrane region" description="Helical" evidence="3">
    <location>
        <begin position="84"/>
        <end position="104"/>
    </location>
</feature>
<feature type="transmembrane region" description="Helical" evidence="3">
    <location>
        <begin position="157"/>
        <end position="178"/>
    </location>
</feature>
<feature type="transmembrane region" description="Helical" evidence="3">
    <location>
        <begin position="190"/>
        <end position="208"/>
    </location>
</feature>
<feature type="transmembrane region" description="Helical" evidence="3">
    <location>
        <begin position="17"/>
        <end position="35"/>
    </location>
</feature>
<feature type="transmembrane region" description="Helical" evidence="3">
    <location>
        <begin position="124"/>
        <end position="145"/>
    </location>
</feature>
<dbReference type="Pfam" id="PF01757">
    <property type="entry name" value="Acyl_transf_3"/>
    <property type="match status" value="1"/>
</dbReference>
<dbReference type="EMBL" id="CP014167">
    <property type="protein sequence ID" value="ANS75683.1"/>
    <property type="molecule type" value="Genomic_DNA"/>
</dbReference>
<evidence type="ECO:0000313" key="5">
    <source>
        <dbReference type="EMBL" id="ANS75683.1"/>
    </source>
</evidence>
<gene>
    <name evidence="5" type="ORF">AWM70_14655</name>
</gene>
<evidence type="ECO:0000256" key="1">
    <source>
        <dbReference type="ARBA" id="ARBA00004370"/>
    </source>
</evidence>
<dbReference type="GO" id="GO:0016747">
    <property type="term" value="F:acyltransferase activity, transferring groups other than amino-acyl groups"/>
    <property type="evidence" value="ECO:0007669"/>
    <property type="project" value="InterPro"/>
</dbReference>
<organism evidence="5 6">
    <name type="scientific">Paenibacillus yonginensis</name>
    <dbReference type="NCBI Taxonomy" id="1462996"/>
    <lineage>
        <taxon>Bacteria</taxon>
        <taxon>Bacillati</taxon>
        <taxon>Bacillota</taxon>
        <taxon>Bacilli</taxon>
        <taxon>Bacillales</taxon>
        <taxon>Paenibacillaceae</taxon>
        <taxon>Paenibacillus</taxon>
    </lineage>
</organism>
<feature type="transmembrane region" description="Helical" evidence="3">
    <location>
        <begin position="47"/>
        <end position="72"/>
    </location>
</feature>
<keyword evidence="3" id="KW-0812">Transmembrane</keyword>
<keyword evidence="6" id="KW-1185">Reference proteome</keyword>
<comment type="subcellular location">
    <subcellularLocation>
        <location evidence="1">Membrane</location>
    </subcellularLocation>
</comment>
<dbReference type="STRING" id="1462996.AWM70_14655"/>
<feature type="transmembrane region" description="Helical" evidence="3">
    <location>
        <begin position="291"/>
        <end position="314"/>
    </location>
</feature>
<evidence type="ECO:0000313" key="6">
    <source>
        <dbReference type="Proteomes" id="UP000092573"/>
    </source>
</evidence>
<comment type="similarity">
    <text evidence="2">Belongs to the acyltransferase 3 family.</text>
</comment>